<dbReference type="OrthoDB" id="9773828at2"/>
<dbReference type="Proteomes" id="UP000253410">
    <property type="component" value="Unassembled WGS sequence"/>
</dbReference>
<dbReference type="PANTHER" id="PTHR42686:SF1">
    <property type="entry name" value="GH17980P-RELATED"/>
    <property type="match status" value="1"/>
</dbReference>
<dbReference type="InterPro" id="IPR036812">
    <property type="entry name" value="NAD(P)_OxRdtase_dom_sf"/>
</dbReference>
<feature type="domain" description="NADP-dependent oxidoreductase" evidence="1">
    <location>
        <begin position="5"/>
        <end position="291"/>
    </location>
</feature>
<dbReference type="InterPro" id="IPR023210">
    <property type="entry name" value="NADP_OxRdtase_dom"/>
</dbReference>
<dbReference type="AlphaFoldDB" id="A0A365XVI6"/>
<dbReference type="SUPFAM" id="SSF51430">
    <property type="entry name" value="NAD(P)-linked oxidoreductase"/>
    <property type="match status" value="1"/>
</dbReference>
<dbReference type="Gene3D" id="3.20.20.100">
    <property type="entry name" value="NADP-dependent oxidoreductase domain"/>
    <property type="match status" value="1"/>
</dbReference>
<comment type="caution">
    <text evidence="2">The sequence shown here is derived from an EMBL/GenBank/DDBJ whole genome shotgun (WGS) entry which is preliminary data.</text>
</comment>
<evidence type="ECO:0000313" key="3">
    <source>
        <dbReference type="Proteomes" id="UP000253410"/>
    </source>
</evidence>
<dbReference type="EMBL" id="QFFJ01000002">
    <property type="protein sequence ID" value="RBL90108.1"/>
    <property type="molecule type" value="Genomic_DNA"/>
</dbReference>
<name>A0A365XVI6_9BACT</name>
<dbReference type="GO" id="GO:0016491">
    <property type="term" value="F:oxidoreductase activity"/>
    <property type="evidence" value="ECO:0007669"/>
    <property type="project" value="InterPro"/>
</dbReference>
<dbReference type="PANTHER" id="PTHR42686">
    <property type="entry name" value="GH17980P-RELATED"/>
    <property type="match status" value="1"/>
</dbReference>
<accession>A0A365XVI6</accession>
<proteinExistence type="predicted"/>
<sequence>MDTKRIVLGTAGLGGVWGTVDERTAVHTILQALASGITAIDTAPAYGDAEYYVGKALQQWKGPLPTISTKVGRLRSYAADEGHYDYSTTGMIKSVHNSLKTLGLFAVDILFLHDPEAVPSQEADRVVAVLQDLKQKGLTQKIGLGGNIPVWFEHHIKAGVFDVIMEFNRLNACNVAALQDRLPCCNERNIDYFAASPLNMGLLGKNFQRWQQAPPQWLHTGAITVAQRLQQIATENHLALPALAHRFLLNVPYDFSIVIGASDSTELESTLASLRQGELPASVYRDILECNNR</sequence>
<protein>
    <submittedName>
        <fullName evidence="2">Aldo/keto reductase</fullName>
    </submittedName>
</protein>
<dbReference type="GO" id="GO:0005829">
    <property type="term" value="C:cytosol"/>
    <property type="evidence" value="ECO:0007669"/>
    <property type="project" value="TreeGrafter"/>
</dbReference>
<reference evidence="2 3" key="1">
    <citation type="submission" date="2018-05" db="EMBL/GenBank/DDBJ databases">
        <title>Chitinophaga sp. K3CV102501T nov., isolated from isolated from a monsoon evergreen broad-leaved forest soil.</title>
        <authorList>
            <person name="Lv Y."/>
        </authorList>
    </citation>
    <scope>NUCLEOTIDE SEQUENCE [LARGE SCALE GENOMIC DNA]</scope>
    <source>
        <strain evidence="2 3">GDMCC 1.1325</strain>
    </source>
</reference>
<keyword evidence="3" id="KW-1185">Reference proteome</keyword>
<dbReference type="Pfam" id="PF00248">
    <property type="entry name" value="Aldo_ket_red"/>
    <property type="match status" value="1"/>
</dbReference>
<dbReference type="RefSeq" id="WP_113618860.1">
    <property type="nucleotide sequence ID" value="NZ_QFFJ01000002.1"/>
</dbReference>
<organism evidence="2 3">
    <name type="scientific">Chitinophaga flava</name>
    <dbReference type="NCBI Taxonomy" id="2259036"/>
    <lineage>
        <taxon>Bacteria</taxon>
        <taxon>Pseudomonadati</taxon>
        <taxon>Bacteroidota</taxon>
        <taxon>Chitinophagia</taxon>
        <taxon>Chitinophagales</taxon>
        <taxon>Chitinophagaceae</taxon>
        <taxon>Chitinophaga</taxon>
    </lineage>
</organism>
<evidence type="ECO:0000259" key="1">
    <source>
        <dbReference type="Pfam" id="PF00248"/>
    </source>
</evidence>
<dbReference type="InterPro" id="IPR020471">
    <property type="entry name" value="AKR"/>
</dbReference>
<gene>
    <name evidence="2" type="ORF">DF182_26945</name>
</gene>
<evidence type="ECO:0000313" key="2">
    <source>
        <dbReference type="EMBL" id="RBL90108.1"/>
    </source>
</evidence>
<dbReference type="CDD" id="cd19090">
    <property type="entry name" value="AKR_AKR15A-like"/>
    <property type="match status" value="1"/>
</dbReference>